<evidence type="ECO:0000256" key="3">
    <source>
        <dbReference type="ARBA" id="ARBA00023163"/>
    </source>
</evidence>
<dbReference type="InterPro" id="IPR046348">
    <property type="entry name" value="SIS_dom_sf"/>
</dbReference>
<protein>
    <recommendedName>
        <fullName evidence="8">MurR/RpiR family transcriptional regulator</fullName>
    </recommendedName>
</protein>
<dbReference type="PROSITE" id="PS51464">
    <property type="entry name" value="SIS"/>
    <property type="match status" value="1"/>
</dbReference>
<accession>A0ABV0EK24</accession>
<evidence type="ECO:0000313" key="6">
    <source>
        <dbReference type="EMBL" id="MEO1768934.1"/>
    </source>
</evidence>
<proteinExistence type="predicted"/>
<comment type="caution">
    <text evidence="6">The sequence shown here is derived from an EMBL/GenBank/DDBJ whole genome shotgun (WGS) entry which is preliminary data.</text>
</comment>
<keyword evidence="7" id="KW-1185">Reference proteome</keyword>
<evidence type="ECO:0000313" key="7">
    <source>
        <dbReference type="Proteomes" id="UP000664357"/>
    </source>
</evidence>
<feature type="domain" description="HTH rpiR-type" evidence="4">
    <location>
        <begin position="1"/>
        <end position="75"/>
    </location>
</feature>
<keyword evidence="3" id="KW-0804">Transcription</keyword>
<dbReference type="InterPro" id="IPR000281">
    <property type="entry name" value="HTH_RpiR"/>
</dbReference>
<dbReference type="InterPro" id="IPR009057">
    <property type="entry name" value="Homeodomain-like_sf"/>
</dbReference>
<reference evidence="6 7" key="1">
    <citation type="submission" date="2024-02" db="EMBL/GenBank/DDBJ databases">
        <title>The Genome Sequence of Enterococcus sp. DIV0159.</title>
        <authorList>
            <person name="Earl A."/>
            <person name="Manson A."/>
            <person name="Gilmore M."/>
            <person name="Sanders J."/>
            <person name="Shea T."/>
            <person name="Howe W."/>
            <person name="Livny J."/>
            <person name="Cuomo C."/>
            <person name="Neafsey D."/>
            <person name="Birren B."/>
        </authorList>
    </citation>
    <scope>NUCLEOTIDE SEQUENCE [LARGE SCALE GENOMIC DNA]</scope>
    <source>
        <strain evidence="6 7">665A</strain>
    </source>
</reference>
<dbReference type="RefSeq" id="WP_207700692.1">
    <property type="nucleotide sequence ID" value="NZ_JAFREL020000001.1"/>
</dbReference>
<dbReference type="EMBL" id="JAFREL020000001">
    <property type="protein sequence ID" value="MEO1768934.1"/>
    <property type="molecule type" value="Genomic_DNA"/>
</dbReference>
<gene>
    <name evidence="6" type="ORF">JZO67_000873</name>
</gene>
<dbReference type="InterPro" id="IPR035472">
    <property type="entry name" value="RpiR-like_SIS"/>
</dbReference>
<name>A0ABV0EK24_9ENTE</name>
<dbReference type="InterPro" id="IPR036388">
    <property type="entry name" value="WH-like_DNA-bd_sf"/>
</dbReference>
<evidence type="ECO:0008006" key="8">
    <source>
        <dbReference type="Google" id="ProtNLM"/>
    </source>
</evidence>
<dbReference type="InterPro" id="IPR001347">
    <property type="entry name" value="SIS_dom"/>
</dbReference>
<organism evidence="6 7">
    <name type="scientific">Candidatus Enterococcus ferrettii</name>
    <dbReference type="NCBI Taxonomy" id="2815324"/>
    <lineage>
        <taxon>Bacteria</taxon>
        <taxon>Bacillati</taxon>
        <taxon>Bacillota</taxon>
        <taxon>Bacilli</taxon>
        <taxon>Lactobacillales</taxon>
        <taxon>Enterococcaceae</taxon>
        <taxon>Enterococcus</taxon>
    </lineage>
</organism>
<sequence length="240" mass="27240">MDLDLIMKGKKLSANEQEILEYLISHVDQLEGISLRELAQRLFTSPAAIVRLAQKLEFSGYLELFYFLKNQFRPSSQGVSATIDFNIDTKKIEPSIRVMKEIYALNKDKFVTIYATGFSSIIADYLHKKLLVNGIKTLFVSAGDSSGIISNNTDNISMLISISKSGETQKVIEKMTFCQERNIPNILFTGNLHSRAEQLATISFEVADERPLDSQNIKYNSFFGKLMLLLEYIVQEFVQE</sequence>
<feature type="domain" description="SIS" evidence="5">
    <location>
        <begin position="101"/>
        <end position="232"/>
    </location>
</feature>
<dbReference type="SUPFAM" id="SSF46689">
    <property type="entry name" value="Homeodomain-like"/>
    <property type="match status" value="1"/>
</dbReference>
<dbReference type="PANTHER" id="PTHR30514:SF21">
    <property type="entry name" value="RPIR-FAMILY TRANSCRIPTIONAL REGULATOR"/>
    <property type="match status" value="1"/>
</dbReference>
<dbReference type="Pfam" id="PF01418">
    <property type="entry name" value="HTH_6"/>
    <property type="match status" value="1"/>
</dbReference>
<evidence type="ECO:0000259" key="5">
    <source>
        <dbReference type="PROSITE" id="PS51464"/>
    </source>
</evidence>
<dbReference type="PANTHER" id="PTHR30514">
    <property type="entry name" value="GLUCOKINASE"/>
    <property type="match status" value="1"/>
</dbReference>
<dbReference type="SUPFAM" id="SSF53697">
    <property type="entry name" value="SIS domain"/>
    <property type="match status" value="1"/>
</dbReference>
<dbReference type="Pfam" id="PF01380">
    <property type="entry name" value="SIS"/>
    <property type="match status" value="1"/>
</dbReference>
<keyword evidence="1" id="KW-0805">Transcription regulation</keyword>
<dbReference type="Proteomes" id="UP000664357">
    <property type="component" value="Unassembled WGS sequence"/>
</dbReference>
<dbReference type="Gene3D" id="3.40.50.10490">
    <property type="entry name" value="Glucose-6-phosphate isomerase like protein, domain 1"/>
    <property type="match status" value="1"/>
</dbReference>
<dbReference type="CDD" id="cd05013">
    <property type="entry name" value="SIS_RpiR"/>
    <property type="match status" value="1"/>
</dbReference>
<evidence type="ECO:0000259" key="4">
    <source>
        <dbReference type="PROSITE" id="PS51071"/>
    </source>
</evidence>
<evidence type="ECO:0000256" key="1">
    <source>
        <dbReference type="ARBA" id="ARBA00023015"/>
    </source>
</evidence>
<dbReference type="InterPro" id="IPR047640">
    <property type="entry name" value="RpiR-like"/>
</dbReference>
<keyword evidence="2" id="KW-0238">DNA-binding</keyword>
<dbReference type="PROSITE" id="PS51071">
    <property type="entry name" value="HTH_RPIR"/>
    <property type="match status" value="1"/>
</dbReference>
<evidence type="ECO:0000256" key="2">
    <source>
        <dbReference type="ARBA" id="ARBA00023125"/>
    </source>
</evidence>
<dbReference type="Gene3D" id="1.10.10.10">
    <property type="entry name" value="Winged helix-like DNA-binding domain superfamily/Winged helix DNA-binding domain"/>
    <property type="match status" value="1"/>
</dbReference>